<dbReference type="InterPro" id="IPR000380">
    <property type="entry name" value="Topo_IA"/>
</dbReference>
<gene>
    <name evidence="10" type="ORF">GOP47_0008264</name>
</gene>
<dbReference type="PANTHER" id="PTHR42785">
    <property type="entry name" value="DNA TOPOISOMERASE, TYPE IA, CORE"/>
    <property type="match status" value="1"/>
</dbReference>
<dbReference type="SUPFAM" id="SSF56712">
    <property type="entry name" value="Prokaryotic type I DNA topoisomerase"/>
    <property type="match status" value="1"/>
</dbReference>
<dbReference type="InterPro" id="IPR013497">
    <property type="entry name" value="Topo_IA_cen"/>
</dbReference>
<dbReference type="Pfam" id="PF01131">
    <property type="entry name" value="Topoisom_bac"/>
    <property type="match status" value="1"/>
</dbReference>
<reference evidence="10" key="1">
    <citation type="submission" date="2021-01" db="EMBL/GenBank/DDBJ databases">
        <title>Adiantum capillus-veneris genome.</title>
        <authorList>
            <person name="Fang Y."/>
            <person name="Liao Q."/>
        </authorList>
    </citation>
    <scope>NUCLEOTIDE SEQUENCE</scope>
    <source>
        <strain evidence="10">H3</strain>
        <tissue evidence="10">Leaf</tissue>
    </source>
</reference>
<sequence length="1089" mass="121002">MLPSCYGRLSRAAYTRPGSFPCKKKYHMTEVFVAKFRVPTTTLIDSSNSSASVTSPLHPSVSHYSPHPLNLYLMHYAAQGIIQNTWKDPVNISCRGIFPRALYSKLDLDKVSNGFALKHQSRIFSSISSEPKKVDTAQIVVVVESPAKAKAVQRFLGADFVVLPLHGHVRDLVARAGSVRPEDDYAMLWEVLEAAQPHLTRIKHACESAKQLVLATDPNREGEALAWHVVEVMKAEGLLRYQGLRVRRVLFNEVTKSAVLHAMQAPQGISFSLVGAYLAGRALDYLVDFALSPLLWRKLPGSRSAGRVHLAALQLVCKREKAVNEFVPQESWTLDVYACFADESESCVLTVSSLDGDLFDMSECLALAEKLKNSTLKAFKVSKVLKQRGPPEPYITSTLQEDAQVMLGFETERTMKLAQKLYEGVVLGKGELTGLITCPCTCGCKLSKLAARNIRAFIAQRFGNDYIPPIARECQSKVTNTIEASEAIRATNVQTLPSTLCQILDKDALSLYLLIWKRTVECQMEQAMYEEVSVEFVTEAEAVCLLATVNHLTFPGFLAASMDEETSASLRATWLSNHPDHQGIPSKAWDKVSALKEGDTIFVKKAEAHQHFTSPPVRYSEGLLVKAMAEAGIGRPSIYATIVKSLQAKKYVRIENQQIIPEVQGLMVTSFLLHFLSKFLDCNISAPLEKQLDEVSGGQLHWKRVLKEFWPAFNAQVSSVMNMSDRKLAQVLHEAFFTQGFANLGFKGRLCPRCGTGKLTLKKSRRGRGYYVSCNNHGFCSFKARVIGEEDQNAFPEELSVDLEKIYLGVHPATNLEVTVKTGPWGSYIQLGKEEKGLEFFKLPQGVKPGDMSLEKALQLMKYPLELGKHPEDGHVVVLGINNKSYFVKHQSTMALLSDKENVEEITLERALKLLKNRDKSQSKKRERERKKTVCIGDHENLLPVSSDASVSTEEKGERSIQKGSQKTEKGYSEEKGKREYSKLPSTCNRNVDTEERVKSEDGSARILQQVEVLQASSTDSNHGATVDAGGERPSEPIIMGVQEKPRRRSGRKKARFEAGKEAVNHVPGGIAADNETGEKEKAPFQTHI</sequence>
<keyword evidence="4" id="KW-0799">Topoisomerase</keyword>
<dbReference type="SMART" id="SM00436">
    <property type="entry name" value="TOP1Bc"/>
    <property type="match status" value="1"/>
</dbReference>
<comment type="caution">
    <text evidence="10">The sequence shown here is derived from an EMBL/GenBank/DDBJ whole genome shotgun (WGS) entry which is preliminary data.</text>
</comment>
<evidence type="ECO:0000256" key="4">
    <source>
        <dbReference type="ARBA" id="ARBA00023029"/>
    </source>
</evidence>
<dbReference type="GO" id="GO:0003677">
    <property type="term" value="F:DNA binding"/>
    <property type="evidence" value="ECO:0007669"/>
    <property type="project" value="UniProtKB-KW"/>
</dbReference>
<dbReference type="InterPro" id="IPR005733">
    <property type="entry name" value="TopoI_bac-type"/>
</dbReference>
<comment type="similarity">
    <text evidence="2">Belongs to the type IA topoisomerase family.</text>
</comment>
<dbReference type="Gene3D" id="1.10.460.10">
    <property type="entry name" value="Topoisomerase I, domain 2"/>
    <property type="match status" value="1"/>
</dbReference>
<feature type="region of interest" description="Disordered" evidence="7">
    <location>
        <begin position="918"/>
        <end position="1003"/>
    </location>
</feature>
<feature type="region of interest" description="Disordered" evidence="7">
    <location>
        <begin position="1016"/>
        <end position="1089"/>
    </location>
</feature>
<evidence type="ECO:0000256" key="7">
    <source>
        <dbReference type="SAM" id="MobiDB-lite"/>
    </source>
</evidence>
<dbReference type="GO" id="GO:0006265">
    <property type="term" value="P:DNA topological change"/>
    <property type="evidence" value="ECO:0007669"/>
    <property type="project" value="InterPro"/>
</dbReference>
<dbReference type="OrthoDB" id="430051at2759"/>
<feature type="domain" description="Topo IA-type catalytic" evidence="9">
    <location>
        <begin position="270"/>
        <end position="717"/>
    </location>
</feature>
<evidence type="ECO:0000313" key="10">
    <source>
        <dbReference type="EMBL" id="KAI5076199.1"/>
    </source>
</evidence>
<dbReference type="SMART" id="SM00493">
    <property type="entry name" value="TOPRIM"/>
    <property type="match status" value="1"/>
</dbReference>
<evidence type="ECO:0000256" key="6">
    <source>
        <dbReference type="ARBA" id="ARBA00023235"/>
    </source>
</evidence>
<dbReference type="PRINTS" id="PR00417">
    <property type="entry name" value="PRTPISMRASEI"/>
</dbReference>
<dbReference type="InterPro" id="IPR025589">
    <property type="entry name" value="Toprim_C_rpt"/>
</dbReference>
<keyword evidence="5" id="KW-0238">DNA-binding</keyword>
<evidence type="ECO:0000256" key="5">
    <source>
        <dbReference type="ARBA" id="ARBA00023125"/>
    </source>
</evidence>
<dbReference type="EMBL" id="JABFUD020000008">
    <property type="protein sequence ID" value="KAI5076199.1"/>
    <property type="molecule type" value="Genomic_DNA"/>
</dbReference>
<accession>A0A9D4UYD6</accession>
<dbReference type="InterPro" id="IPR013825">
    <property type="entry name" value="Topo_IA_cen_sub2"/>
</dbReference>
<organism evidence="10 11">
    <name type="scientific">Adiantum capillus-veneris</name>
    <name type="common">Maidenhair fern</name>
    <dbReference type="NCBI Taxonomy" id="13818"/>
    <lineage>
        <taxon>Eukaryota</taxon>
        <taxon>Viridiplantae</taxon>
        <taxon>Streptophyta</taxon>
        <taxon>Embryophyta</taxon>
        <taxon>Tracheophyta</taxon>
        <taxon>Polypodiopsida</taxon>
        <taxon>Polypodiidae</taxon>
        <taxon>Polypodiales</taxon>
        <taxon>Pteridineae</taxon>
        <taxon>Pteridaceae</taxon>
        <taxon>Vittarioideae</taxon>
        <taxon>Adiantum</taxon>
    </lineage>
</organism>
<dbReference type="Gene3D" id="2.70.20.10">
    <property type="entry name" value="Topoisomerase I, domain 3"/>
    <property type="match status" value="1"/>
</dbReference>
<feature type="compositionally biased region" description="Basic and acidic residues" evidence="7">
    <location>
        <begin position="918"/>
        <end position="941"/>
    </location>
</feature>
<feature type="domain" description="Toprim" evidence="8">
    <location>
        <begin position="138"/>
        <end position="254"/>
    </location>
</feature>
<dbReference type="InterPro" id="IPR023405">
    <property type="entry name" value="Topo_IA_core_domain"/>
</dbReference>
<dbReference type="Gene3D" id="3.40.50.140">
    <property type="match status" value="1"/>
</dbReference>
<dbReference type="CDD" id="cd00186">
    <property type="entry name" value="TOP1Ac"/>
    <property type="match status" value="1"/>
</dbReference>
<dbReference type="PANTHER" id="PTHR42785:SF1">
    <property type="entry name" value="DNA TOPOISOMERASE"/>
    <property type="match status" value="1"/>
</dbReference>
<dbReference type="SMART" id="SM00437">
    <property type="entry name" value="TOP1Ac"/>
    <property type="match status" value="1"/>
</dbReference>
<evidence type="ECO:0000256" key="2">
    <source>
        <dbReference type="ARBA" id="ARBA00009446"/>
    </source>
</evidence>
<dbReference type="EC" id="5.6.2.1" evidence="3"/>
<dbReference type="AlphaFoldDB" id="A0A9D4UYD6"/>
<dbReference type="Gene3D" id="1.10.290.10">
    <property type="entry name" value="Topoisomerase I, domain 4"/>
    <property type="match status" value="1"/>
</dbReference>
<evidence type="ECO:0000256" key="3">
    <source>
        <dbReference type="ARBA" id="ARBA00012891"/>
    </source>
</evidence>
<keyword evidence="6" id="KW-0413">Isomerase</keyword>
<feature type="compositionally biased region" description="Basic and acidic residues" evidence="7">
    <location>
        <begin position="953"/>
        <end position="982"/>
    </location>
</feature>
<dbReference type="Proteomes" id="UP000886520">
    <property type="component" value="Chromosome 8"/>
</dbReference>
<feature type="compositionally biased region" description="Basic and acidic residues" evidence="7">
    <location>
        <begin position="992"/>
        <end position="1003"/>
    </location>
</feature>
<dbReference type="Pfam" id="PF13368">
    <property type="entry name" value="Toprim_C_rpt"/>
    <property type="match status" value="2"/>
</dbReference>
<dbReference type="InterPro" id="IPR013824">
    <property type="entry name" value="Topo_IA_cen_sub1"/>
</dbReference>
<dbReference type="InterPro" id="IPR003601">
    <property type="entry name" value="Topo_IA_2"/>
</dbReference>
<dbReference type="PROSITE" id="PS52039">
    <property type="entry name" value="TOPO_IA_2"/>
    <property type="match status" value="1"/>
</dbReference>
<dbReference type="InterPro" id="IPR013826">
    <property type="entry name" value="Topo_IA_cen_sub3"/>
</dbReference>
<comment type="catalytic activity">
    <reaction evidence="1">
        <text>ATP-independent breakage of single-stranded DNA, followed by passage and rejoining.</text>
        <dbReference type="EC" id="5.6.2.1"/>
    </reaction>
</comment>
<dbReference type="InterPro" id="IPR003602">
    <property type="entry name" value="Topo_IA_DNA-bd_dom"/>
</dbReference>
<evidence type="ECO:0000259" key="9">
    <source>
        <dbReference type="PROSITE" id="PS52039"/>
    </source>
</evidence>
<name>A0A9D4UYD6_ADICA</name>
<evidence type="ECO:0000259" key="8">
    <source>
        <dbReference type="PROSITE" id="PS50880"/>
    </source>
</evidence>
<protein>
    <recommendedName>
        <fullName evidence="3">DNA topoisomerase</fullName>
        <ecNumber evidence="3">5.6.2.1</ecNumber>
    </recommendedName>
</protein>
<dbReference type="InterPro" id="IPR006171">
    <property type="entry name" value="TOPRIM_dom"/>
</dbReference>
<dbReference type="PROSITE" id="PS50880">
    <property type="entry name" value="TOPRIM"/>
    <property type="match status" value="1"/>
</dbReference>
<evidence type="ECO:0000313" key="11">
    <source>
        <dbReference type="Proteomes" id="UP000886520"/>
    </source>
</evidence>
<dbReference type="GO" id="GO:0003917">
    <property type="term" value="F:DNA topoisomerase type I (single strand cut, ATP-independent) activity"/>
    <property type="evidence" value="ECO:0007669"/>
    <property type="project" value="UniProtKB-EC"/>
</dbReference>
<evidence type="ECO:0000256" key="1">
    <source>
        <dbReference type="ARBA" id="ARBA00000213"/>
    </source>
</evidence>
<dbReference type="NCBIfam" id="TIGR01051">
    <property type="entry name" value="topA_bact"/>
    <property type="match status" value="1"/>
</dbReference>
<keyword evidence="11" id="KW-1185">Reference proteome</keyword>
<feature type="compositionally biased region" description="Basic residues" evidence="7">
    <location>
        <begin position="1046"/>
        <end position="1055"/>
    </location>
</feature>
<proteinExistence type="inferred from homology"/>
<dbReference type="Pfam" id="PF01751">
    <property type="entry name" value="Toprim"/>
    <property type="match status" value="1"/>
</dbReference>